<name>A0ABP5EI81_9MICO</name>
<dbReference type="Proteomes" id="UP001500326">
    <property type="component" value="Unassembled WGS sequence"/>
</dbReference>
<evidence type="ECO:0000313" key="2">
    <source>
        <dbReference type="Proteomes" id="UP001500326"/>
    </source>
</evidence>
<dbReference type="EMBL" id="BAAAOH010000001">
    <property type="protein sequence ID" value="GAA1997810.1"/>
    <property type="molecule type" value="Genomic_DNA"/>
</dbReference>
<keyword evidence="2" id="KW-1185">Reference proteome</keyword>
<protein>
    <submittedName>
        <fullName evidence="1">Nitroreductase family deazaflavin-dependent oxidoreductase</fullName>
    </submittedName>
</protein>
<accession>A0ABP5EI81</accession>
<sequence>MLGSMNESNRTSGPPRWLVQGTAPFARALSGRRWFPLWAIVHHRGRRSGTRYSTPVAVVPTESQELILIGLPWGRNTNWARNVVAAGSATLTWKGREHQTTAPRVIEAAEAAALAKPFFRNVIRRFPAAIVLHRS</sequence>
<comment type="caution">
    <text evidence="1">The sequence shown here is derived from an EMBL/GenBank/DDBJ whole genome shotgun (WGS) entry which is preliminary data.</text>
</comment>
<dbReference type="InterPro" id="IPR012349">
    <property type="entry name" value="Split_barrel_FMN-bd"/>
</dbReference>
<proteinExistence type="predicted"/>
<organism evidence="1 2">
    <name type="scientific">Microbacterium pumilum</name>
    <dbReference type="NCBI Taxonomy" id="344165"/>
    <lineage>
        <taxon>Bacteria</taxon>
        <taxon>Bacillati</taxon>
        <taxon>Actinomycetota</taxon>
        <taxon>Actinomycetes</taxon>
        <taxon>Micrococcales</taxon>
        <taxon>Microbacteriaceae</taxon>
        <taxon>Microbacterium</taxon>
    </lineage>
</organism>
<dbReference type="InterPro" id="IPR004378">
    <property type="entry name" value="F420H2_quin_Rdtase"/>
</dbReference>
<dbReference type="NCBIfam" id="TIGR00026">
    <property type="entry name" value="hi_GC_TIGR00026"/>
    <property type="match status" value="1"/>
</dbReference>
<dbReference type="Gene3D" id="2.30.110.10">
    <property type="entry name" value="Electron Transport, Fmn-binding Protein, Chain A"/>
    <property type="match status" value="1"/>
</dbReference>
<reference evidence="2" key="1">
    <citation type="journal article" date="2019" name="Int. J. Syst. Evol. Microbiol.">
        <title>The Global Catalogue of Microorganisms (GCM) 10K type strain sequencing project: providing services to taxonomists for standard genome sequencing and annotation.</title>
        <authorList>
            <consortium name="The Broad Institute Genomics Platform"/>
            <consortium name="The Broad Institute Genome Sequencing Center for Infectious Disease"/>
            <person name="Wu L."/>
            <person name="Ma J."/>
        </authorList>
    </citation>
    <scope>NUCLEOTIDE SEQUENCE [LARGE SCALE GENOMIC DNA]</scope>
    <source>
        <strain evidence="2">JCM 14902</strain>
    </source>
</reference>
<evidence type="ECO:0000313" key="1">
    <source>
        <dbReference type="EMBL" id="GAA1997810.1"/>
    </source>
</evidence>
<gene>
    <name evidence="1" type="ORF">GCM10009777_38700</name>
</gene>